<evidence type="ECO:0000313" key="2">
    <source>
        <dbReference type="Proteomes" id="UP000886998"/>
    </source>
</evidence>
<protein>
    <submittedName>
        <fullName evidence="1">Uncharacterized protein</fullName>
    </submittedName>
</protein>
<comment type="caution">
    <text evidence="1">The sequence shown here is derived from an EMBL/GenBank/DDBJ whole genome shotgun (WGS) entry which is preliminary data.</text>
</comment>
<gene>
    <name evidence="1" type="ORF">TNIN_388331</name>
</gene>
<dbReference type="PANTHER" id="PTHR47326">
    <property type="entry name" value="TRANSPOSABLE ELEMENT TC3 TRANSPOSASE-LIKE PROTEIN"/>
    <property type="match status" value="1"/>
</dbReference>
<organism evidence="1 2">
    <name type="scientific">Trichonephila inaurata madagascariensis</name>
    <dbReference type="NCBI Taxonomy" id="2747483"/>
    <lineage>
        <taxon>Eukaryota</taxon>
        <taxon>Metazoa</taxon>
        <taxon>Ecdysozoa</taxon>
        <taxon>Arthropoda</taxon>
        <taxon>Chelicerata</taxon>
        <taxon>Arachnida</taxon>
        <taxon>Araneae</taxon>
        <taxon>Araneomorphae</taxon>
        <taxon>Entelegynae</taxon>
        <taxon>Araneoidea</taxon>
        <taxon>Nephilidae</taxon>
        <taxon>Trichonephila</taxon>
        <taxon>Trichonephila inaurata</taxon>
    </lineage>
</organism>
<dbReference type="AlphaFoldDB" id="A0A8X6XEU3"/>
<dbReference type="PANTHER" id="PTHR47326:SF1">
    <property type="entry name" value="HTH PSQ-TYPE DOMAIN-CONTAINING PROTEIN"/>
    <property type="match status" value="1"/>
</dbReference>
<sequence>MNWQQTTRTYGNEEAVLRLVEDNTSLSNRLIAQQVVFFQSIVRMTLAANQMSAYHLHHVQLFQPEDYLIRRMFSTWFLLQSATDSAFAASVFFMDTAYFTREGTFENPL</sequence>
<keyword evidence="2" id="KW-1185">Reference proteome</keyword>
<dbReference type="OrthoDB" id="7902892at2759"/>
<proteinExistence type="predicted"/>
<evidence type="ECO:0000313" key="1">
    <source>
        <dbReference type="EMBL" id="GFY51179.1"/>
    </source>
</evidence>
<reference evidence="1" key="1">
    <citation type="submission" date="2020-08" db="EMBL/GenBank/DDBJ databases">
        <title>Multicomponent nature underlies the extraordinary mechanical properties of spider dragline silk.</title>
        <authorList>
            <person name="Kono N."/>
            <person name="Nakamura H."/>
            <person name="Mori M."/>
            <person name="Yoshida Y."/>
            <person name="Ohtoshi R."/>
            <person name="Malay A.D."/>
            <person name="Moran D.A.P."/>
            <person name="Tomita M."/>
            <person name="Numata K."/>
            <person name="Arakawa K."/>
        </authorList>
    </citation>
    <scope>NUCLEOTIDE SEQUENCE</scope>
</reference>
<dbReference type="Proteomes" id="UP000886998">
    <property type="component" value="Unassembled WGS sequence"/>
</dbReference>
<dbReference type="EMBL" id="BMAV01007923">
    <property type="protein sequence ID" value="GFY51179.1"/>
    <property type="molecule type" value="Genomic_DNA"/>
</dbReference>
<accession>A0A8X6XEU3</accession>
<name>A0A8X6XEU3_9ARAC</name>